<keyword evidence="1" id="KW-0812">Transmembrane</keyword>
<protein>
    <submittedName>
        <fullName evidence="2">Uncharacterized membrane protein</fullName>
    </submittedName>
</protein>
<dbReference type="EMBL" id="FQZA01000009">
    <property type="protein sequence ID" value="SHJ42790.1"/>
    <property type="molecule type" value="Genomic_DNA"/>
</dbReference>
<reference evidence="2 3" key="1">
    <citation type="submission" date="2016-11" db="EMBL/GenBank/DDBJ databases">
        <authorList>
            <person name="Jaros S."/>
            <person name="Januszkiewicz K."/>
            <person name="Wedrychowicz H."/>
        </authorList>
    </citation>
    <scope>NUCLEOTIDE SEQUENCE [LARGE SCALE GENOMIC DNA]</scope>
    <source>
        <strain evidence="2 3">DSM 26892</strain>
    </source>
</reference>
<gene>
    <name evidence="2" type="ORF">SAMN04488012_10953</name>
</gene>
<organism evidence="2 3">
    <name type="scientific">Palleronia salina</name>
    <dbReference type="NCBI Taxonomy" id="313368"/>
    <lineage>
        <taxon>Bacteria</taxon>
        <taxon>Pseudomonadati</taxon>
        <taxon>Pseudomonadota</taxon>
        <taxon>Alphaproteobacteria</taxon>
        <taxon>Rhodobacterales</taxon>
        <taxon>Roseobacteraceae</taxon>
        <taxon>Palleronia</taxon>
    </lineage>
</organism>
<dbReference type="Pfam" id="PF04654">
    <property type="entry name" value="DUF599"/>
    <property type="match status" value="1"/>
</dbReference>
<dbReference type="InterPro" id="IPR006747">
    <property type="entry name" value="DUF599"/>
</dbReference>
<feature type="transmembrane region" description="Helical" evidence="1">
    <location>
        <begin position="191"/>
        <end position="218"/>
    </location>
</feature>
<keyword evidence="3" id="KW-1185">Reference proteome</keyword>
<evidence type="ECO:0000313" key="2">
    <source>
        <dbReference type="EMBL" id="SHJ42790.1"/>
    </source>
</evidence>
<sequence>MTPMMSIEVLMLLGPADIVALALLGTTWIALGWWIERPSGTRPSVSDIMRAYRHDWMVQMIDRESRIFDQAVVDALRQGTSFFASTCVIAIGGVLALIGNAESLQVAAADLQRGNIPTVVWQVRMAPVALFLTFAFLKFVWSNRLFGYCLIVMAAVPNDPGAALCRTRARQAADLNIAAARTLNGGLRAMYFGLASLAWLLGPLFLVLATLGTGWIVWSREFASRPRDILMGGS</sequence>
<dbReference type="AlphaFoldDB" id="A0A1M6J7Y1"/>
<dbReference type="STRING" id="313368.SAMN04488012_10953"/>
<name>A0A1M6J7Y1_9RHOB</name>
<accession>A0A1M6J7Y1</accession>
<proteinExistence type="predicted"/>
<keyword evidence="1" id="KW-0472">Membrane</keyword>
<dbReference type="PANTHER" id="PTHR31881">
    <property type="match status" value="1"/>
</dbReference>
<keyword evidence="1" id="KW-1133">Transmembrane helix</keyword>
<dbReference type="PANTHER" id="PTHR31881:SF6">
    <property type="entry name" value="OS09G0494600 PROTEIN"/>
    <property type="match status" value="1"/>
</dbReference>
<evidence type="ECO:0000313" key="3">
    <source>
        <dbReference type="Proteomes" id="UP000184040"/>
    </source>
</evidence>
<evidence type="ECO:0000256" key="1">
    <source>
        <dbReference type="SAM" id="Phobius"/>
    </source>
</evidence>
<feature type="transmembrane region" description="Helical" evidence="1">
    <location>
        <begin position="12"/>
        <end position="35"/>
    </location>
</feature>
<feature type="transmembrane region" description="Helical" evidence="1">
    <location>
        <begin position="82"/>
        <end position="101"/>
    </location>
</feature>
<feature type="transmembrane region" description="Helical" evidence="1">
    <location>
        <begin position="121"/>
        <end position="141"/>
    </location>
</feature>
<dbReference type="Proteomes" id="UP000184040">
    <property type="component" value="Unassembled WGS sequence"/>
</dbReference>